<dbReference type="AlphaFoldDB" id="A0A8K0K2M1"/>
<evidence type="ECO:0000256" key="1">
    <source>
        <dbReference type="ARBA" id="ARBA00004141"/>
    </source>
</evidence>
<evidence type="ECO:0000313" key="11">
    <source>
        <dbReference type="EMBL" id="KAG8226185.1"/>
    </source>
</evidence>
<proteinExistence type="inferred from homology"/>
<dbReference type="GO" id="GO:0034625">
    <property type="term" value="P:fatty acid elongation, monounsaturated fatty acid"/>
    <property type="evidence" value="ECO:0007669"/>
    <property type="project" value="TreeGrafter"/>
</dbReference>
<keyword evidence="9 10" id="KW-0275">Fatty acid biosynthesis</keyword>
<evidence type="ECO:0000256" key="3">
    <source>
        <dbReference type="ARBA" id="ARBA00022679"/>
    </source>
</evidence>
<keyword evidence="12" id="KW-1185">Reference proteome</keyword>
<keyword evidence="3 10" id="KW-0808">Transferase</keyword>
<evidence type="ECO:0000256" key="8">
    <source>
        <dbReference type="ARBA" id="ARBA00023136"/>
    </source>
</evidence>
<evidence type="ECO:0000256" key="9">
    <source>
        <dbReference type="ARBA" id="ARBA00023160"/>
    </source>
</evidence>
<dbReference type="GO" id="GO:0005789">
    <property type="term" value="C:endoplasmic reticulum membrane"/>
    <property type="evidence" value="ECO:0007669"/>
    <property type="project" value="TreeGrafter"/>
</dbReference>
<organism evidence="11 12">
    <name type="scientific">Ladona fulva</name>
    <name type="common">Scarce chaser dragonfly</name>
    <name type="synonym">Libellula fulva</name>
    <dbReference type="NCBI Taxonomy" id="123851"/>
    <lineage>
        <taxon>Eukaryota</taxon>
        <taxon>Metazoa</taxon>
        <taxon>Ecdysozoa</taxon>
        <taxon>Arthropoda</taxon>
        <taxon>Hexapoda</taxon>
        <taxon>Insecta</taxon>
        <taxon>Pterygota</taxon>
        <taxon>Palaeoptera</taxon>
        <taxon>Odonata</taxon>
        <taxon>Epiprocta</taxon>
        <taxon>Anisoptera</taxon>
        <taxon>Libelluloidea</taxon>
        <taxon>Libellulidae</taxon>
        <taxon>Ladona</taxon>
    </lineage>
</organism>
<dbReference type="PANTHER" id="PTHR11157">
    <property type="entry name" value="FATTY ACID ACYL TRANSFERASE-RELATED"/>
    <property type="match status" value="1"/>
</dbReference>
<keyword evidence="2 10" id="KW-0444">Lipid biosynthesis</keyword>
<dbReference type="GO" id="GO:0009922">
    <property type="term" value="F:fatty acid elongase activity"/>
    <property type="evidence" value="ECO:0007669"/>
    <property type="project" value="UniProtKB-EC"/>
</dbReference>
<dbReference type="GO" id="GO:0019367">
    <property type="term" value="P:fatty acid elongation, saturated fatty acid"/>
    <property type="evidence" value="ECO:0007669"/>
    <property type="project" value="TreeGrafter"/>
</dbReference>
<evidence type="ECO:0000256" key="4">
    <source>
        <dbReference type="ARBA" id="ARBA00022692"/>
    </source>
</evidence>
<dbReference type="Proteomes" id="UP000792457">
    <property type="component" value="Unassembled WGS sequence"/>
</dbReference>
<dbReference type="GO" id="GO:0030148">
    <property type="term" value="P:sphingolipid biosynthetic process"/>
    <property type="evidence" value="ECO:0007669"/>
    <property type="project" value="TreeGrafter"/>
</dbReference>
<name>A0A8K0K2M1_LADFU</name>
<comment type="similarity">
    <text evidence="10">Belongs to the ELO family.</text>
</comment>
<keyword evidence="6 10" id="KW-1133">Transmembrane helix</keyword>
<accession>A0A8K0K2M1</accession>
<dbReference type="EMBL" id="KZ308271">
    <property type="protein sequence ID" value="KAG8226185.1"/>
    <property type="molecule type" value="Genomic_DNA"/>
</dbReference>
<feature type="transmembrane region" description="Helical" evidence="10">
    <location>
        <begin position="209"/>
        <end position="226"/>
    </location>
</feature>
<keyword evidence="5 10" id="KW-0276">Fatty acid metabolism</keyword>
<keyword evidence="7 10" id="KW-0443">Lipid metabolism</keyword>
<comment type="caution">
    <text evidence="11">The sequence shown here is derived from an EMBL/GenBank/DDBJ whole genome shotgun (WGS) entry which is preliminary data.</text>
</comment>
<reference evidence="11" key="2">
    <citation type="submission" date="2017-10" db="EMBL/GenBank/DDBJ databases">
        <title>Ladona fulva Genome sequencing and assembly.</title>
        <authorList>
            <person name="Murali S."/>
            <person name="Richards S."/>
            <person name="Bandaranaike D."/>
            <person name="Bellair M."/>
            <person name="Blankenburg K."/>
            <person name="Chao H."/>
            <person name="Dinh H."/>
            <person name="Doddapaneni H."/>
            <person name="Dugan-Rocha S."/>
            <person name="Elkadiri S."/>
            <person name="Gnanaolivu R."/>
            <person name="Hernandez B."/>
            <person name="Skinner E."/>
            <person name="Javaid M."/>
            <person name="Lee S."/>
            <person name="Li M."/>
            <person name="Ming W."/>
            <person name="Munidasa M."/>
            <person name="Muniz J."/>
            <person name="Nguyen L."/>
            <person name="Hughes D."/>
            <person name="Osuji N."/>
            <person name="Pu L.-L."/>
            <person name="Puazo M."/>
            <person name="Qu C."/>
            <person name="Quiroz J."/>
            <person name="Raj R."/>
            <person name="Weissenberger G."/>
            <person name="Xin Y."/>
            <person name="Zou X."/>
            <person name="Han Y."/>
            <person name="Worley K."/>
            <person name="Muzny D."/>
            <person name="Gibbs R."/>
        </authorList>
    </citation>
    <scope>NUCLEOTIDE SEQUENCE</scope>
    <source>
        <strain evidence="11">Sampled in the wild</strain>
    </source>
</reference>
<dbReference type="InterPro" id="IPR002076">
    <property type="entry name" value="ELO_fam"/>
</dbReference>
<evidence type="ECO:0000313" key="12">
    <source>
        <dbReference type="Proteomes" id="UP000792457"/>
    </source>
</evidence>
<dbReference type="GO" id="GO:0042761">
    <property type="term" value="P:very long-chain fatty acid biosynthetic process"/>
    <property type="evidence" value="ECO:0007669"/>
    <property type="project" value="TreeGrafter"/>
</dbReference>
<evidence type="ECO:0000256" key="5">
    <source>
        <dbReference type="ARBA" id="ARBA00022832"/>
    </source>
</evidence>
<dbReference type="GO" id="GO:0034626">
    <property type="term" value="P:fatty acid elongation, polyunsaturated fatty acid"/>
    <property type="evidence" value="ECO:0007669"/>
    <property type="project" value="TreeGrafter"/>
</dbReference>
<feature type="non-terminal residue" evidence="11">
    <location>
        <position position="1"/>
    </location>
</feature>
<dbReference type="PANTHER" id="PTHR11157:SF162">
    <property type="entry name" value="ELONGATION OF VERY LONG CHAIN FATTY ACIDS PROTEIN"/>
    <property type="match status" value="1"/>
</dbReference>
<evidence type="ECO:0000256" key="7">
    <source>
        <dbReference type="ARBA" id="ARBA00023098"/>
    </source>
</evidence>
<dbReference type="Pfam" id="PF01151">
    <property type="entry name" value="ELO"/>
    <property type="match status" value="1"/>
</dbReference>
<feature type="transmembrane region" description="Helical" evidence="10">
    <location>
        <begin position="170"/>
        <end position="189"/>
    </location>
</feature>
<reference evidence="11" key="1">
    <citation type="submission" date="2013-04" db="EMBL/GenBank/DDBJ databases">
        <authorList>
            <person name="Qu J."/>
            <person name="Murali S.C."/>
            <person name="Bandaranaike D."/>
            <person name="Bellair M."/>
            <person name="Blankenburg K."/>
            <person name="Chao H."/>
            <person name="Dinh H."/>
            <person name="Doddapaneni H."/>
            <person name="Downs B."/>
            <person name="Dugan-Rocha S."/>
            <person name="Elkadiri S."/>
            <person name="Gnanaolivu R.D."/>
            <person name="Hernandez B."/>
            <person name="Javaid M."/>
            <person name="Jayaseelan J.C."/>
            <person name="Lee S."/>
            <person name="Li M."/>
            <person name="Ming W."/>
            <person name="Munidasa M."/>
            <person name="Muniz J."/>
            <person name="Nguyen L."/>
            <person name="Ongeri F."/>
            <person name="Osuji N."/>
            <person name="Pu L.-L."/>
            <person name="Puazo M."/>
            <person name="Qu C."/>
            <person name="Quiroz J."/>
            <person name="Raj R."/>
            <person name="Weissenberger G."/>
            <person name="Xin Y."/>
            <person name="Zou X."/>
            <person name="Han Y."/>
            <person name="Richards S."/>
            <person name="Worley K."/>
            <person name="Muzny D."/>
            <person name="Gibbs R."/>
        </authorList>
    </citation>
    <scope>NUCLEOTIDE SEQUENCE</scope>
    <source>
        <strain evidence="11">Sampled in the wild</strain>
    </source>
</reference>
<comment type="caution">
    <text evidence="10">Lacks conserved residue(s) required for the propagation of feature annotation.</text>
</comment>
<protein>
    <recommendedName>
        <fullName evidence="10">Elongation of very long chain fatty acids protein</fullName>
        <ecNumber evidence="10">2.3.1.199</ecNumber>
    </recommendedName>
    <alternativeName>
        <fullName evidence="10">Very-long-chain 3-oxoacyl-CoA synthase</fullName>
    </alternativeName>
</protein>
<evidence type="ECO:0000256" key="10">
    <source>
        <dbReference type="RuleBase" id="RU361115"/>
    </source>
</evidence>
<evidence type="ECO:0000256" key="2">
    <source>
        <dbReference type="ARBA" id="ARBA00022516"/>
    </source>
</evidence>
<comment type="subcellular location">
    <subcellularLocation>
        <location evidence="1">Membrane</location>
        <topology evidence="1">Multi-pass membrane protein</topology>
    </subcellularLocation>
</comment>
<gene>
    <name evidence="11" type="ORF">J437_LFUL012360</name>
</gene>
<keyword evidence="4 10" id="KW-0812">Transmembrane</keyword>
<keyword evidence="8 10" id="KW-0472">Membrane</keyword>
<sequence>MNFRSGFGDVITKRGADRLLSSFDSLSWRKRREFGYRVAEYDSRYATASRRERTAKEWEPVDVRWREGRRCSVRRGTKPMVCGGNEWRRGMLRNRERSGGSKEGNDDPAYECSFCASGCGVVSSLGRRSGYVMRPFKVEDGGRSKRPLLLGALFLSEGLPSARDPRVNDWTMMASPFPTLFICLFYAYFAKVLGPRLMENRKPFDLRNVLIVYNAIQTVFSLWLFYE</sequence>
<comment type="catalytic activity">
    <reaction evidence="10">
        <text>a very-long-chain acyl-CoA + malonyl-CoA + H(+) = a very-long-chain 3-oxoacyl-CoA + CO2 + CoA</text>
        <dbReference type="Rhea" id="RHEA:32727"/>
        <dbReference type="ChEBI" id="CHEBI:15378"/>
        <dbReference type="ChEBI" id="CHEBI:16526"/>
        <dbReference type="ChEBI" id="CHEBI:57287"/>
        <dbReference type="ChEBI" id="CHEBI:57384"/>
        <dbReference type="ChEBI" id="CHEBI:90725"/>
        <dbReference type="ChEBI" id="CHEBI:90736"/>
        <dbReference type="EC" id="2.3.1.199"/>
    </reaction>
</comment>
<dbReference type="EC" id="2.3.1.199" evidence="10"/>
<evidence type="ECO:0000256" key="6">
    <source>
        <dbReference type="ARBA" id="ARBA00022989"/>
    </source>
</evidence>
<dbReference type="OrthoDB" id="434092at2759"/>